<organism evidence="2">
    <name type="scientific">Tanacetum cinerariifolium</name>
    <name type="common">Dalmatian daisy</name>
    <name type="synonym">Chrysanthemum cinerariifolium</name>
    <dbReference type="NCBI Taxonomy" id="118510"/>
    <lineage>
        <taxon>Eukaryota</taxon>
        <taxon>Viridiplantae</taxon>
        <taxon>Streptophyta</taxon>
        <taxon>Embryophyta</taxon>
        <taxon>Tracheophyta</taxon>
        <taxon>Spermatophyta</taxon>
        <taxon>Magnoliopsida</taxon>
        <taxon>eudicotyledons</taxon>
        <taxon>Gunneridae</taxon>
        <taxon>Pentapetalae</taxon>
        <taxon>asterids</taxon>
        <taxon>campanulids</taxon>
        <taxon>Asterales</taxon>
        <taxon>Asteraceae</taxon>
        <taxon>Asteroideae</taxon>
        <taxon>Anthemideae</taxon>
        <taxon>Anthemidinae</taxon>
        <taxon>Tanacetum</taxon>
    </lineage>
</organism>
<name>A0A699HZ23_TANCI</name>
<accession>A0A699HZ23</accession>
<comment type="caution">
    <text evidence="2">The sequence shown here is derived from an EMBL/GenBank/DDBJ whole genome shotgun (WGS) entry which is preliminary data.</text>
</comment>
<feature type="compositionally biased region" description="Polar residues" evidence="1">
    <location>
        <begin position="66"/>
        <end position="77"/>
    </location>
</feature>
<evidence type="ECO:0008006" key="3">
    <source>
        <dbReference type="Google" id="ProtNLM"/>
    </source>
</evidence>
<dbReference type="AlphaFoldDB" id="A0A699HZ23"/>
<gene>
    <name evidence="2" type="ORF">Tci_466071</name>
</gene>
<feature type="compositionally biased region" description="Polar residues" evidence="1">
    <location>
        <begin position="39"/>
        <end position="53"/>
    </location>
</feature>
<protein>
    <recommendedName>
        <fullName evidence="3">Reverse transcriptase domain-containing protein</fullName>
    </recommendedName>
</protein>
<feature type="non-terminal residue" evidence="2">
    <location>
        <position position="1"/>
    </location>
</feature>
<evidence type="ECO:0000313" key="2">
    <source>
        <dbReference type="EMBL" id="GEY94097.1"/>
    </source>
</evidence>
<feature type="region of interest" description="Disordered" evidence="1">
    <location>
        <begin position="25"/>
        <end position="80"/>
    </location>
</feature>
<feature type="non-terminal residue" evidence="2">
    <location>
        <position position="290"/>
    </location>
</feature>
<reference evidence="2" key="1">
    <citation type="journal article" date="2019" name="Sci. Rep.">
        <title>Draft genome of Tanacetum cinerariifolium, the natural source of mosquito coil.</title>
        <authorList>
            <person name="Yamashiro T."/>
            <person name="Shiraishi A."/>
            <person name="Satake H."/>
            <person name="Nakayama K."/>
        </authorList>
    </citation>
    <scope>NUCLEOTIDE SEQUENCE</scope>
</reference>
<dbReference type="EMBL" id="BKCJ010224640">
    <property type="protein sequence ID" value="GEY94097.1"/>
    <property type="molecule type" value="Genomic_DNA"/>
</dbReference>
<proteinExistence type="predicted"/>
<sequence length="290" mass="33259">EHYPHLDNSIYDVVKRVMCPIALRQARRPRSDRGKARHSVSSTFTHHNRGSSSHQEDDKEDDGFSRASTPSHTTYINSLGPLDYQPYDIPTSSEQNDNLLFERQIDLLNQTQQMHKELRDTNGMIKVFPPKIAEEVLAREKERKAGTNLLMALQEDHLEKFHKMDDEKEMVKLSNPKDWRAKWYQDSRRRDVGYNGNKARDNGRRPTYQDDSNALVTIDGEDIDWSGHVEEDAQNYAMVAYSSTNSGSDNEVKSSSKTCAESCARLKKLYDEKRDKLGDASVEITAYTLA</sequence>
<evidence type="ECO:0000256" key="1">
    <source>
        <dbReference type="SAM" id="MobiDB-lite"/>
    </source>
</evidence>